<organism evidence="1 2">
    <name type="scientific">Elysia marginata</name>
    <dbReference type="NCBI Taxonomy" id="1093978"/>
    <lineage>
        <taxon>Eukaryota</taxon>
        <taxon>Metazoa</taxon>
        <taxon>Spiralia</taxon>
        <taxon>Lophotrochozoa</taxon>
        <taxon>Mollusca</taxon>
        <taxon>Gastropoda</taxon>
        <taxon>Heterobranchia</taxon>
        <taxon>Euthyneura</taxon>
        <taxon>Panpulmonata</taxon>
        <taxon>Sacoglossa</taxon>
        <taxon>Placobranchoidea</taxon>
        <taxon>Plakobranchidae</taxon>
        <taxon>Elysia</taxon>
    </lineage>
</organism>
<accession>A0AAV4HBN1</accession>
<reference evidence="1 2" key="1">
    <citation type="journal article" date="2021" name="Elife">
        <title>Chloroplast acquisition without the gene transfer in kleptoplastic sea slugs, Plakobranchus ocellatus.</title>
        <authorList>
            <person name="Maeda T."/>
            <person name="Takahashi S."/>
            <person name="Yoshida T."/>
            <person name="Shimamura S."/>
            <person name="Takaki Y."/>
            <person name="Nagai Y."/>
            <person name="Toyoda A."/>
            <person name="Suzuki Y."/>
            <person name="Arimoto A."/>
            <person name="Ishii H."/>
            <person name="Satoh N."/>
            <person name="Nishiyama T."/>
            <person name="Hasebe M."/>
            <person name="Maruyama T."/>
            <person name="Minagawa J."/>
            <person name="Obokata J."/>
            <person name="Shigenobu S."/>
        </authorList>
    </citation>
    <scope>NUCLEOTIDE SEQUENCE [LARGE SCALE GENOMIC DNA]</scope>
</reference>
<dbReference type="Proteomes" id="UP000762676">
    <property type="component" value="Unassembled WGS sequence"/>
</dbReference>
<keyword evidence="1" id="KW-0808">Transferase</keyword>
<keyword evidence="2" id="KW-1185">Reference proteome</keyword>
<dbReference type="GO" id="GO:0003964">
    <property type="term" value="F:RNA-directed DNA polymerase activity"/>
    <property type="evidence" value="ECO:0007669"/>
    <property type="project" value="UniProtKB-KW"/>
</dbReference>
<comment type="caution">
    <text evidence="1">The sequence shown here is derived from an EMBL/GenBank/DDBJ whole genome shotgun (WGS) entry which is preliminary data.</text>
</comment>
<dbReference type="EMBL" id="BMAT01005534">
    <property type="protein sequence ID" value="GFR95119.1"/>
    <property type="molecule type" value="Genomic_DNA"/>
</dbReference>
<evidence type="ECO:0000313" key="2">
    <source>
        <dbReference type="Proteomes" id="UP000762676"/>
    </source>
</evidence>
<gene>
    <name evidence="1" type="ORF">ElyMa_002684600</name>
</gene>
<sequence length="83" mass="9407">MIWEAIQRAKSGKLNLDVVWLDLANAYGSGPDEMAQLALSMYHVREDIQVMLGDYQFCSNCETHIGLSYPAFDGPFMKITLNY</sequence>
<proteinExistence type="predicted"/>
<keyword evidence="1" id="KW-0695">RNA-directed DNA polymerase</keyword>
<keyword evidence="1" id="KW-0548">Nucleotidyltransferase</keyword>
<protein>
    <submittedName>
        <fullName evidence="1">Reverse transcriptase</fullName>
    </submittedName>
</protein>
<name>A0AAV4HBN1_9GAST</name>
<dbReference type="AlphaFoldDB" id="A0AAV4HBN1"/>
<evidence type="ECO:0000313" key="1">
    <source>
        <dbReference type="EMBL" id="GFR95119.1"/>
    </source>
</evidence>